<comment type="caution">
    <text evidence="1">The sequence shown here is derived from an EMBL/GenBank/DDBJ whole genome shotgun (WGS) entry which is preliminary data.</text>
</comment>
<name>A0A1J4QK94_9GAMM</name>
<keyword evidence="2" id="KW-1185">Reference proteome</keyword>
<reference evidence="1 2" key="1">
    <citation type="submission" date="2016-07" db="EMBL/GenBank/DDBJ databases">
        <title>Draft Genome Sequence of Oceanisphaera psychrotolerans, isolated from coastal sediment samples.</title>
        <authorList>
            <person name="Zhuo S."/>
            <person name="Ruan Z."/>
        </authorList>
    </citation>
    <scope>NUCLEOTIDE SEQUENCE [LARGE SCALE GENOMIC DNA]</scope>
    <source>
        <strain evidence="1 2">LAM-WHM-ZC</strain>
    </source>
</reference>
<dbReference type="OrthoDB" id="5298197at2"/>
<dbReference type="AlphaFoldDB" id="A0A1J4QK94"/>
<organism evidence="1 2">
    <name type="scientific">Oceanisphaera psychrotolerans</name>
    <dbReference type="NCBI Taxonomy" id="1414654"/>
    <lineage>
        <taxon>Bacteria</taxon>
        <taxon>Pseudomonadati</taxon>
        <taxon>Pseudomonadota</taxon>
        <taxon>Gammaproteobacteria</taxon>
        <taxon>Aeromonadales</taxon>
        <taxon>Aeromonadaceae</taxon>
        <taxon>Oceanisphaera</taxon>
    </lineage>
</organism>
<sequence>MLCLASATTTVMLLTGSITLSWDHSVEKTRWQEHYRVTGNRLHLAEASVQGSGAGMEPPPGARLERGAWRWQPNLWLERVTLASSEFTGDYTLCLDSGLCRPLGHWLPPGHSVTLTPCDIPEVH</sequence>
<proteinExistence type="predicted"/>
<dbReference type="EMBL" id="MDKE01000001">
    <property type="protein sequence ID" value="OIN14382.1"/>
    <property type="molecule type" value="Genomic_DNA"/>
</dbReference>
<gene>
    <name evidence="1" type="ORF">BFR47_07745</name>
</gene>
<dbReference type="Proteomes" id="UP000243073">
    <property type="component" value="Unassembled WGS sequence"/>
</dbReference>
<accession>A0A1J4QK94</accession>
<dbReference type="STRING" id="1414654.BFR47_07745"/>
<dbReference type="InterPro" id="IPR015001">
    <property type="entry name" value="DUF1850"/>
</dbReference>
<dbReference type="Pfam" id="PF08905">
    <property type="entry name" value="DUF1850"/>
    <property type="match status" value="1"/>
</dbReference>
<evidence type="ECO:0000313" key="1">
    <source>
        <dbReference type="EMBL" id="OIN14382.1"/>
    </source>
</evidence>
<dbReference type="RefSeq" id="WP_071471185.1">
    <property type="nucleotide sequence ID" value="NZ_MDKE01000001.1"/>
</dbReference>
<evidence type="ECO:0000313" key="2">
    <source>
        <dbReference type="Proteomes" id="UP000243073"/>
    </source>
</evidence>
<evidence type="ECO:0008006" key="3">
    <source>
        <dbReference type="Google" id="ProtNLM"/>
    </source>
</evidence>
<protein>
    <recommendedName>
        <fullName evidence="3">DUF1850 domain-containing protein</fullName>
    </recommendedName>
</protein>